<proteinExistence type="predicted"/>
<dbReference type="Gene3D" id="3.40.50.2300">
    <property type="match status" value="1"/>
</dbReference>
<evidence type="ECO:0000259" key="2">
    <source>
        <dbReference type="PROSITE" id="PS50110"/>
    </source>
</evidence>
<dbReference type="AlphaFoldDB" id="T0G9Y1"/>
<evidence type="ECO:0000256" key="1">
    <source>
        <dbReference type="PROSITE-ProRule" id="PRU00169"/>
    </source>
</evidence>
<gene>
    <name evidence="3" type="ORF">LEP1GSC050_1747</name>
</gene>
<dbReference type="InterPro" id="IPR011006">
    <property type="entry name" value="CheY-like_superfamily"/>
</dbReference>
<protein>
    <submittedName>
        <fullName evidence="3">Response regulator receiver domain protein</fullName>
    </submittedName>
</protein>
<dbReference type="SUPFAM" id="SSF52172">
    <property type="entry name" value="CheY-like"/>
    <property type="match status" value="1"/>
</dbReference>
<dbReference type="SMART" id="SM00448">
    <property type="entry name" value="REC"/>
    <property type="match status" value="1"/>
</dbReference>
<dbReference type="InterPro" id="IPR001789">
    <property type="entry name" value="Sig_transdc_resp-reg_receiver"/>
</dbReference>
<evidence type="ECO:0000313" key="4">
    <source>
        <dbReference type="Proteomes" id="UP000015454"/>
    </source>
</evidence>
<dbReference type="STRING" id="1049789.LEP1GSC050_1747"/>
<dbReference type="PROSITE" id="PS50110">
    <property type="entry name" value="RESPONSE_REGULATORY"/>
    <property type="match status" value="1"/>
</dbReference>
<dbReference type="RefSeq" id="WP_010570147.1">
    <property type="nucleotide sequence ID" value="NZ_AHMO02000011.1"/>
</dbReference>
<dbReference type="PANTHER" id="PTHR43228:SF1">
    <property type="entry name" value="TWO-COMPONENT RESPONSE REGULATOR ARR22"/>
    <property type="match status" value="1"/>
</dbReference>
<evidence type="ECO:0000313" key="3">
    <source>
        <dbReference type="EMBL" id="EQA43594.1"/>
    </source>
</evidence>
<dbReference type="GO" id="GO:0000160">
    <property type="term" value="P:phosphorelay signal transduction system"/>
    <property type="evidence" value="ECO:0007669"/>
    <property type="project" value="InterPro"/>
</dbReference>
<dbReference type="Pfam" id="PF00072">
    <property type="entry name" value="Response_reg"/>
    <property type="match status" value="1"/>
</dbReference>
<reference evidence="3" key="1">
    <citation type="submission" date="2013-05" db="EMBL/GenBank/DDBJ databases">
        <authorList>
            <person name="Harkins D.M."/>
            <person name="Durkin A.S."/>
            <person name="Brinkac L.M."/>
            <person name="Haft D.H."/>
            <person name="Selengut J.D."/>
            <person name="Sanka R."/>
            <person name="DePew J."/>
            <person name="Purushe J."/>
            <person name="Hartskeerl R.A."/>
            <person name="Ahmed A."/>
            <person name="van der Linden H."/>
            <person name="Goris M.G.A."/>
            <person name="Vinetz J.M."/>
            <person name="Sutton G.G."/>
            <person name="Nierman W.C."/>
            <person name="Fouts D.E."/>
        </authorList>
    </citation>
    <scope>NUCLEOTIDE SEQUENCE [LARGE SCALE GENOMIC DNA]</scope>
    <source>
        <strain evidence="3">5399</strain>
    </source>
</reference>
<keyword evidence="1" id="KW-0597">Phosphoprotein</keyword>
<sequence>MRKIAGLERILLVDDDEMANFIHQRAIKKLDLDVQVDVAHDGLLAIDVLKSNRSPNLIFLDIRMPRMDGWEFLEEYRKLNASDKERIIILMLTTSLNPDDQERSQKFSEISLFINKPLSPEKLETILEQFFKNPV</sequence>
<accession>T0G9Y1</accession>
<keyword evidence="4" id="KW-1185">Reference proteome</keyword>
<name>T0G9Y1_9LEPT</name>
<dbReference type="OrthoDB" id="9759232at2"/>
<dbReference type="PANTHER" id="PTHR43228">
    <property type="entry name" value="TWO-COMPONENT RESPONSE REGULATOR"/>
    <property type="match status" value="1"/>
</dbReference>
<feature type="modified residue" description="4-aspartylphosphate" evidence="1">
    <location>
        <position position="61"/>
    </location>
</feature>
<organism evidence="3 4">
    <name type="scientific">Leptospira broomii serovar Hurstbridge str. 5399</name>
    <dbReference type="NCBI Taxonomy" id="1049789"/>
    <lineage>
        <taxon>Bacteria</taxon>
        <taxon>Pseudomonadati</taxon>
        <taxon>Spirochaetota</taxon>
        <taxon>Spirochaetia</taxon>
        <taxon>Leptospirales</taxon>
        <taxon>Leptospiraceae</taxon>
        <taxon>Leptospira</taxon>
    </lineage>
</organism>
<comment type="caution">
    <text evidence="3">The sequence shown here is derived from an EMBL/GenBank/DDBJ whole genome shotgun (WGS) entry which is preliminary data.</text>
</comment>
<dbReference type="Proteomes" id="UP000015454">
    <property type="component" value="Unassembled WGS sequence"/>
</dbReference>
<feature type="domain" description="Response regulatory" evidence="2">
    <location>
        <begin position="9"/>
        <end position="131"/>
    </location>
</feature>
<dbReference type="EMBL" id="AHMO02000011">
    <property type="protein sequence ID" value="EQA43594.1"/>
    <property type="molecule type" value="Genomic_DNA"/>
</dbReference>
<dbReference type="InterPro" id="IPR052048">
    <property type="entry name" value="ST_Response_Regulator"/>
</dbReference>